<name>A0A023B782_GRENI</name>
<dbReference type="AlphaFoldDB" id="A0A023B782"/>
<evidence type="ECO:0000256" key="2">
    <source>
        <dbReference type="SAM" id="MobiDB-lite"/>
    </source>
</evidence>
<proteinExistence type="predicted"/>
<dbReference type="PANTHER" id="PTHR45615:SF80">
    <property type="entry name" value="GRIP DOMAIN-CONTAINING PROTEIN"/>
    <property type="match status" value="1"/>
</dbReference>
<evidence type="ECO:0000256" key="1">
    <source>
        <dbReference type="SAM" id="Coils"/>
    </source>
</evidence>
<accession>A0A023B782</accession>
<feature type="coiled-coil region" evidence="1">
    <location>
        <begin position="786"/>
        <end position="856"/>
    </location>
</feature>
<feature type="compositionally biased region" description="Basic and acidic residues" evidence="2">
    <location>
        <begin position="396"/>
        <end position="428"/>
    </location>
</feature>
<organism evidence="3 4">
    <name type="scientific">Gregarina niphandrodes</name>
    <name type="common">Septate eugregarine</name>
    <dbReference type="NCBI Taxonomy" id="110365"/>
    <lineage>
        <taxon>Eukaryota</taxon>
        <taxon>Sar</taxon>
        <taxon>Alveolata</taxon>
        <taxon>Apicomplexa</taxon>
        <taxon>Conoidasida</taxon>
        <taxon>Gregarinasina</taxon>
        <taxon>Eugregarinorida</taxon>
        <taxon>Gregarinidae</taxon>
        <taxon>Gregarina</taxon>
    </lineage>
</organism>
<keyword evidence="4" id="KW-1185">Reference proteome</keyword>
<dbReference type="Proteomes" id="UP000019763">
    <property type="component" value="Unassembled WGS sequence"/>
</dbReference>
<feature type="region of interest" description="Disordered" evidence="2">
    <location>
        <begin position="96"/>
        <end position="126"/>
    </location>
</feature>
<dbReference type="RefSeq" id="XP_011130350.1">
    <property type="nucleotide sequence ID" value="XM_011132048.1"/>
</dbReference>
<protein>
    <submittedName>
        <fullName evidence="3">Uncharacterized protein</fullName>
    </submittedName>
</protein>
<dbReference type="GeneID" id="22912635"/>
<evidence type="ECO:0000313" key="3">
    <source>
        <dbReference type="EMBL" id="EZG67073.1"/>
    </source>
</evidence>
<dbReference type="PANTHER" id="PTHR45615">
    <property type="entry name" value="MYOSIN HEAVY CHAIN, NON-MUSCLE"/>
    <property type="match status" value="1"/>
</dbReference>
<keyword evidence="1" id="KW-0175">Coiled coil</keyword>
<comment type="caution">
    <text evidence="3">The sequence shown here is derived from an EMBL/GenBank/DDBJ whole genome shotgun (WGS) entry which is preliminary data.</text>
</comment>
<feature type="region of interest" description="Disordered" evidence="2">
    <location>
        <begin position="143"/>
        <end position="181"/>
    </location>
</feature>
<feature type="coiled-coil region" evidence="1">
    <location>
        <begin position="460"/>
        <end position="573"/>
    </location>
</feature>
<dbReference type="OMA" id="NNWLFER"/>
<dbReference type="VEuPathDB" id="CryptoDB:GNI_072170"/>
<dbReference type="EMBL" id="AFNH02000542">
    <property type="protein sequence ID" value="EZG67073.1"/>
    <property type="molecule type" value="Genomic_DNA"/>
</dbReference>
<reference evidence="3" key="1">
    <citation type="submission" date="2013-12" db="EMBL/GenBank/DDBJ databases">
        <authorList>
            <person name="Omoto C.K."/>
            <person name="Sibley D."/>
            <person name="Venepally P."/>
            <person name="Hadjithomas M."/>
            <person name="Karamycheva S."/>
            <person name="Brunk B."/>
            <person name="Roos D."/>
            <person name="Caler E."/>
            <person name="Lorenzi H."/>
        </authorList>
    </citation>
    <scope>NUCLEOTIDE SEQUENCE</scope>
</reference>
<sequence>MDRAPKNCLQDCLEDDCSVDCLPRPENRVIGLPTGQEDVTEGEVYRWMKYCDQLPAIKSAELDSVPSEHVCEPLRLGRTVGSKRINSAGYMLHAESTRHTDSSTTHSNATGPQFARPQFAGPQFAGPQLAGLQTTELGAEVTGLQATAGAGTKTDPGSRRRGKRKEEKRKQALVSQHTGGQHTVPVELTDCERGDVCALHSPRLCEEFGFCDQGWIRYGDCDRRSGDQLRSADQLSVRSGLSRRRLLESGGFLGRPHRRRHSTGVLCEYHRRLESEDLASTGTHRADRAPPPDLLMSELIRAIRHEENRLPHHLAQGELTHLSQGELTHLAPSHLARLAPEEEESVPRSCAPLCEHEVGSEQNTGAILRKALQAERRSLDPGAGQAMAAGSRRRARDRDRVDERRDDRRDERRERGEKARVYDARSSDETGASRGIEELTGASEASSALPLENRVLKSQLEKTTEDLANSNRVNERYRDRLRSLETELEEIFNQGKKTESYYKSEIERLTRELDEIRREFVQYKLRTSSTEKSLSDAISEKETMHEAQIKQLQNDNQLAAEKLKEQIKDLKIDLCKTKDQLRISEADVTIAKSEIELLHTRVHEQHVSAENKLNHQQKQHEEELHKITSDCEHLALSLKKIKGAYDALKKSKVTVEDAELLEQAVDKLNAEIDSRDSQIQSLIRANEDFKAKALDFERKANDNEIGLNVKAKTLEEQNIYIDFLNGRIESSQQESIELREAIASLTGKLKDTQEIMEELKRRQVPEETSKEWAEMKHEIIILKTELGSKNKTLDTVLRTLDDLENEQKKEQERHMRDMRAKLEAKDQQVMKLQQTIQELQVSSDTIQAKHDQLEKRLKDKVRDCGV</sequence>
<feature type="region of interest" description="Disordered" evidence="2">
    <location>
        <begin position="376"/>
        <end position="446"/>
    </location>
</feature>
<gene>
    <name evidence="3" type="ORF">GNI_072170</name>
</gene>
<evidence type="ECO:0000313" key="4">
    <source>
        <dbReference type="Proteomes" id="UP000019763"/>
    </source>
</evidence>